<dbReference type="SUPFAM" id="SSF47413">
    <property type="entry name" value="lambda repressor-like DNA-binding domains"/>
    <property type="match status" value="1"/>
</dbReference>
<feature type="domain" description="HTH cro/C1-type" evidence="1">
    <location>
        <begin position="4"/>
        <end position="62"/>
    </location>
</feature>
<dbReference type="Gene3D" id="1.10.260.40">
    <property type="entry name" value="lambda repressor-like DNA-binding domains"/>
    <property type="match status" value="1"/>
</dbReference>
<keyword evidence="3" id="KW-1185">Reference proteome</keyword>
<protein>
    <recommendedName>
        <fullName evidence="1">HTH cro/C1-type domain-containing protein</fullName>
    </recommendedName>
</protein>
<evidence type="ECO:0000259" key="1">
    <source>
        <dbReference type="PROSITE" id="PS50943"/>
    </source>
</evidence>
<dbReference type="RefSeq" id="WP_061306686.1">
    <property type="nucleotide sequence ID" value="NZ_CADIJS010000004.1"/>
</dbReference>
<dbReference type="EMBL" id="CADIJS010000004">
    <property type="protein sequence ID" value="CAB3729067.1"/>
    <property type="molecule type" value="Genomic_DNA"/>
</dbReference>
<dbReference type="Pfam" id="PF01381">
    <property type="entry name" value="HTH_3"/>
    <property type="match status" value="1"/>
</dbReference>
<evidence type="ECO:0000313" key="3">
    <source>
        <dbReference type="Proteomes" id="UP000494116"/>
    </source>
</evidence>
<dbReference type="SMART" id="SM00530">
    <property type="entry name" value="HTH_XRE"/>
    <property type="match status" value="1"/>
</dbReference>
<dbReference type="PROSITE" id="PS50943">
    <property type="entry name" value="HTH_CROC1"/>
    <property type="match status" value="1"/>
</dbReference>
<reference evidence="2 3" key="1">
    <citation type="submission" date="2020-04" db="EMBL/GenBank/DDBJ databases">
        <authorList>
            <person name="De Canck E."/>
        </authorList>
    </citation>
    <scope>NUCLEOTIDE SEQUENCE [LARGE SCALE GENOMIC DNA]</scope>
    <source>
        <strain evidence="2 3">LMG 1873</strain>
    </source>
</reference>
<dbReference type="InterPro" id="IPR010982">
    <property type="entry name" value="Lambda_DNA-bd_dom_sf"/>
</dbReference>
<name>A0ABN7F5C6_9BURK</name>
<dbReference type="CDD" id="cd00093">
    <property type="entry name" value="HTH_XRE"/>
    <property type="match status" value="1"/>
</dbReference>
<dbReference type="InterPro" id="IPR001387">
    <property type="entry name" value="Cro/C1-type_HTH"/>
</dbReference>
<organism evidence="2 3">
    <name type="scientific">Achromobacter piechaudii</name>
    <dbReference type="NCBI Taxonomy" id="72556"/>
    <lineage>
        <taxon>Bacteria</taxon>
        <taxon>Pseudomonadati</taxon>
        <taxon>Pseudomonadota</taxon>
        <taxon>Betaproteobacteria</taxon>
        <taxon>Burkholderiales</taxon>
        <taxon>Alcaligenaceae</taxon>
        <taxon>Achromobacter</taxon>
    </lineage>
</organism>
<proteinExistence type="predicted"/>
<comment type="caution">
    <text evidence="2">The sequence shown here is derived from an EMBL/GenBank/DDBJ whole genome shotgun (WGS) entry which is preliminary data.</text>
</comment>
<evidence type="ECO:0000313" key="2">
    <source>
        <dbReference type="EMBL" id="CAB3729067.1"/>
    </source>
</evidence>
<dbReference type="Proteomes" id="UP000494116">
    <property type="component" value="Unassembled WGS sequence"/>
</dbReference>
<gene>
    <name evidence="2" type="ORF">LMG1873_04640</name>
</gene>
<accession>A0ABN7F5C6</accession>
<sequence>MNAINAIRKQLGVTQAELARGIGVTQSNVSFYERGQTVPPAVAGRLIDYARGLGTELTFDQIYRSDAADKAEAA</sequence>